<dbReference type="OrthoDB" id="2790258at2759"/>
<keyword evidence="2" id="KW-1185">Reference proteome</keyword>
<reference evidence="1 2" key="1">
    <citation type="submission" date="2014-04" db="EMBL/GenBank/DDBJ databases">
        <authorList>
            <consortium name="DOE Joint Genome Institute"/>
            <person name="Kuo A."/>
            <person name="Tarkka M."/>
            <person name="Buscot F."/>
            <person name="Kohler A."/>
            <person name="Nagy L.G."/>
            <person name="Floudas D."/>
            <person name="Copeland A."/>
            <person name="Barry K.W."/>
            <person name="Cichocki N."/>
            <person name="Veneault-Fourrey C."/>
            <person name="LaButti K."/>
            <person name="Lindquist E.A."/>
            <person name="Lipzen A."/>
            <person name="Lundell T."/>
            <person name="Morin E."/>
            <person name="Murat C."/>
            <person name="Sun H."/>
            <person name="Tunlid A."/>
            <person name="Henrissat B."/>
            <person name="Grigoriev I.V."/>
            <person name="Hibbett D.S."/>
            <person name="Martin F."/>
            <person name="Nordberg H.P."/>
            <person name="Cantor M.N."/>
            <person name="Hua S.X."/>
        </authorList>
    </citation>
    <scope>NUCLEOTIDE SEQUENCE [LARGE SCALE GENOMIC DNA]</scope>
    <source>
        <strain evidence="1 2">F 1598</strain>
    </source>
</reference>
<protein>
    <submittedName>
        <fullName evidence="1">Uncharacterized protein</fullName>
    </submittedName>
</protein>
<dbReference type="HOGENOM" id="CLU_2278520_0_0_1"/>
<dbReference type="InParanoid" id="A0A0C3BC81"/>
<dbReference type="Proteomes" id="UP000054166">
    <property type="component" value="Unassembled WGS sequence"/>
</dbReference>
<sequence length="102" mass="11828">MAWIFQHWDEEYITNAEQIIKTTMLEYHERIKERAGPITSSTTTNPTHLTQVPAYMFLAKQYGLDDMELGASEDVETQMVEQEYQDYITASISVPVIRTHSL</sequence>
<name>A0A0C3BC81_PILCF</name>
<reference evidence="2" key="2">
    <citation type="submission" date="2015-01" db="EMBL/GenBank/DDBJ databases">
        <title>Evolutionary Origins and Diversification of the Mycorrhizal Mutualists.</title>
        <authorList>
            <consortium name="DOE Joint Genome Institute"/>
            <consortium name="Mycorrhizal Genomics Consortium"/>
            <person name="Kohler A."/>
            <person name="Kuo A."/>
            <person name="Nagy L.G."/>
            <person name="Floudas D."/>
            <person name="Copeland A."/>
            <person name="Barry K.W."/>
            <person name="Cichocki N."/>
            <person name="Veneault-Fourrey C."/>
            <person name="LaButti K."/>
            <person name="Lindquist E.A."/>
            <person name="Lipzen A."/>
            <person name="Lundell T."/>
            <person name="Morin E."/>
            <person name="Murat C."/>
            <person name="Riley R."/>
            <person name="Ohm R."/>
            <person name="Sun H."/>
            <person name="Tunlid A."/>
            <person name="Henrissat B."/>
            <person name="Grigoriev I.V."/>
            <person name="Hibbett D.S."/>
            <person name="Martin F."/>
        </authorList>
    </citation>
    <scope>NUCLEOTIDE SEQUENCE [LARGE SCALE GENOMIC DNA]</scope>
    <source>
        <strain evidence="2">F 1598</strain>
    </source>
</reference>
<gene>
    <name evidence="1" type="ORF">PILCRDRAFT_13997</name>
</gene>
<evidence type="ECO:0000313" key="2">
    <source>
        <dbReference type="Proteomes" id="UP000054166"/>
    </source>
</evidence>
<organism evidence="1 2">
    <name type="scientific">Piloderma croceum (strain F 1598)</name>
    <dbReference type="NCBI Taxonomy" id="765440"/>
    <lineage>
        <taxon>Eukaryota</taxon>
        <taxon>Fungi</taxon>
        <taxon>Dikarya</taxon>
        <taxon>Basidiomycota</taxon>
        <taxon>Agaricomycotina</taxon>
        <taxon>Agaricomycetes</taxon>
        <taxon>Agaricomycetidae</taxon>
        <taxon>Atheliales</taxon>
        <taxon>Atheliaceae</taxon>
        <taxon>Piloderma</taxon>
    </lineage>
</organism>
<evidence type="ECO:0000313" key="1">
    <source>
        <dbReference type="EMBL" id="KIM74932.1"/>
    </source>
</evidence>
<dbReference type="AlphaFoldDB" id="A0A0C3BC81"/>
<dbReference type="EMBL" id="KN833053">
    <property type="protein sequence ID" value="KIM74932.1"/>
    <property type="molecule type" value="Genomic_DNA"/>
</dbReference>
<accession>A0A0C3BC81</accession>
<proteinExistence type="predicted"/>